<gene>
    <name evidence="3" type="ORF">MW290_03140</name>
</gene>
<organism evidence="3 4">
    <name type="scientific">Aquincola tertiaricarbonis</name>
    <dbReference type="NCBI Taxonomy" id="391953"/>
    <lineage>
        <taxon>Bacteria</taxon>
        <taxon>Pseudomonadati</taxon>
        <taxon>Pseudomonadota</taxon>
        <taxon>Betaproteobacteria</taxon>
        <taxon>Burkholderiales</taxon>
        <taxon>Sphaerotilaceae</taxon>
        <taxon>Aquincola</taxon>
    </lineage>
</organism>
<dbReference type="Proteomes" id="UP001056201">
    <property type="component" value="Chromosome 1"/>
</dbReference>
<dbReference type="RefSeq" id="WP_250195866.1">
    <property type="nucleotide sequence ID" value="NZ_CP097635.1"/>
</dbReference>
<proteinExistence type="predicted"/>
<feature type="compositionally biased region" description="Low complexity" evidence="1">
    <location>
        <begin position="1"/>
        <end position="17"/>
    </location>
</feature>
<dbReference type="EMBL" id="CP097635">
    <property type="protein sequence ID" value="URI07633.1"/>
    <property type="molecule type" value="Genomic_DNA"/>
</dbReference>
<feature type="domain" description="Large polyvalent protein-associated" evidence="2">
    <location>
        <begin position="191"/>
        <end position="274"/>
    </location>
</feature>
<evidence type="ECO:0000259" key="2">
    <source>
        <dbReference type="Pfam" id="PF18821"/>
    </source>
</evidence>
<evidence type="ECO:0000256" key="1">
    <source>
        <dbReference type="SAM" id="MobiDB-lite"/>
    </source>
</evidence>
<feature type="region of interest" description="Disordered" evidence="1">
    <location>
        <begin position="349"/>
        <end position="387"/>
    </location>
</feature>
<dbReference type="Pfam" id="PF18821">
    <property type="entry name" value="LPD7"/>
    <property type="match status" value="1"/>
</dbReference>
<sequence>MDDVPVPVRPAPAGGSVEPANRATVAKARFQAPAEPASERFELRDPFAETLYTSSHWSDMVAKAEQLGSRRFVAIAADGQRSQVDQVDGQWKRGPLRPAMPARAPALATTRDEIPDLAAATEAKERGADPAVKAAPAKRSAPLSSKSSLPQIDAEADRSARVAQLEAALKDRYLIKRAAVTIGETTLGRLEYRFRGDSTRVAFTESTFKLSTDTNSPSVARSMIDVAEARNWRALRVSGNEEFKRLVWLEASVRGVKALGYEPNPADLDALAKERAARQRNHIEAAPEAAATTPASQAAQAAQKGNSGRGGGRKAVIAAIEAILVAKQVPERQREAVLAAASEQLTHRLRAGQTPKVAVFDREAASQRVGVPTPDRTRTRERSALAR</sequence>
<protein>
    <recommendedName>
        <fullName evidence="2">Large polyvalent protein-associated domain-containing protein</fullName>
    </recommendedName>
</protein>
<reference evidence="3" key="1">
    <citation type="submission" date="2022-05" db="EMBL/GenBank/DDBJ databases">
        <title>An RpoN-dependent PEP-CTERM gene is involved in floc formation of an Aquincola tertiaricarbonis strain.</title>
        <authorList>
            <person name="Qiu D."/>
            <person name="Xia M."/>
        </authorList>
    </citation>
    <scope>NUCLEOTIDE SEQUENCE</scope>
    <source>
        <strain evidence="3">RN12</strain>
    </source>
</reference>
<accession>A0ABY4S3P7</accession>
<feature type="compositionally biased region" description="Low complexity" evidence="1">
    <location>
        <begin position="286"/>
        <end position="302"/>
    </location>
</feature>
<feature type="region of interest" description="Disordered" evidence="1">
    <location>
        <begin position="122"/>
        <end position="153"/>
    </location>
</feature>
<evidence type="ECO:0000313" key="3">
    <source>
        <dbReference type="EMBL" id="URI07633.1"/>
    </source>
</evidence>
<evidence type="ECO:0000313" key="4">
    <source>
        <dbReference type="Proteomes" id="UP001056201"/>
    </source>
</evidence>
<feature type="region of interest" description="Disordered" evidence="1">
    <location>
        <begin position="1"/>
        <end position="20"/>
    </location>
</feature>
<feature type="compositionally biased region" description="Basic and acidic residues" evidence="1">
    <location>
        <begin position="375"/>
        <end position="387"/>
    </location>
</feature>
<name>A0ABY4S3P7_AQUTE</name>
<dbReference type="InterPro" id="IPR040677">
    <property type="entry name" value="LPD7"/>
</dbReference>
<feature type="region of interest" description="Disordered" evidence="1">
    <location>
        <begin position="286"/>
        <end position="311"/>
    </location>
</feature>
<keyword evidence="4" id="KW-1185">Reference proteome</keyword>